<sequence length="246" mass="27269">MSSDNQGDHSVSTAGEGQSPHQMDPDELTTPTASTEAGSPPRNQVSSAEPPKSRSNGSMAPDSRPIETEVSKDDLFKVLGNRRRRHVLHYLEWRDRPVGLDELAERIAAWENDTTEEAIGSTERKRVYTALQQFHLPKLEEAHLIAYDDRDGTVARTDAWDRVDVYLDLVPEDDIPWSTYYVGVSSIGLAVTGLSAVGLPFLSLLSPIAWAACFLVVICGSGLAHVRRDRRLRLGRTEVPPEVRLE</sequence>
<feature type="compositionally biased region" description="Polar residues" evidence="1">
    <location>
        <begin position="1"/>
        <end position="21"/>
    </location>
</feature>
<evidence type="ECO:0000313" key="5">
    <source>
        <dbReference type="Proteomes" id="UP001321047"/>
    </source>
</evidence>
<accession>A0AAP3E8T3</accession>
<name>A0AAP3E8T3_9EURY</name>
<proteinExistence type="predicted"/>
<dbReference type="InterPro" id="IPR036388">
    <property type="entry name" value="WH-like_DNA-bd_sf"/>
</dbReference>
<evidence type="ECO:0000256" key="2">
    <source>
        <dbReference type="SAM" id="Phobius"/>
    </source>
</evidence>
<dbReference type="InterPro" id="IPR055768">
    <property type="entry name" value="DUF7344"/>
</dbReference>
<feature type="transmembrane region" description="Helical" evidence="2">
    <location>
        <begin position="180"/>
        <end position="202"/>
    </location>
</feature>
<organism evidence="4 5">
    <name type="scientific">Natronosalvus hydrolyticus</name>
    <dbReference type="NCBI Taxonomy" id="2979988"/>
    <lineage>
        <taxon>Archaea</taxon>
        <taxon>Methanobacteriati</taxon>
        <taxon>Methanobacteriota</taxon>
        <taxon>Stenosarchaea group</taxon>
        <taxon>Halobacteria</taxon>
        <taxon>Halobacteriales</taxon>
        <taxon>Natrialbaceae</taxon>
        <taxon>Natronosalvus</taxon>
    </lineage>
</organism>
<reference evidence="4 5" key="1">
    <citation type="submission" date="2022-09" db="EMBL/GenBank/DDBJ databases">
        <title>Enrichment on poylsaccharides allowed isolation of novel metabolic and taxonomic groups of Haloarchaea.</title>
        <authorList>
            <person name="Sorokin D.Y."/>
            <person name="Elcheninov A.G."/>
            <person name="Khizhniak T.V."/>
            <person name="Kolganova T.V."/>
            <person name="Kublanov I.V."/>
        </authorList>
    </citation>
    <scope>NUCLEOTIDE SEQUENCE [LARGE SCALE GENOMIC DNA]</scope>
    <source>
        <strain evidence="4 5">AArc-curdl1</strain>
    </source>
</reference>
<dbReference type="AlphaFoldDB" id="A0AAP3E8T3"/>
<gene>
    <name evidence="4" type="ORF">OB919_20185</name>
</gene>
<feature type="compositionally biased region" description="Polar residues" evidence="1">
    <location>
        <begin position="29"/>
        <end position="58"/>
    </location>
</feature>
<dbReference type="Pfam" id="PF24035">
    <property type="entry name" value="DUF7344"/>
    <property type="match status" value="1"/>
</dbReference>
<evidence type="ECO:0000256" key="1">
    <source>
        <dbReference type="SAM" id="MobiDB-lite"/>
    </source>
</evidence>
<feature type="region of interest" description="Disordered" evidence="1">
    <location>
        <begin position="1"/>
        <end position="68"/>
    </location>
</feature>
<dbReference type="Proteomes" id="UP001321047">
    <property type="component" value="Unassembled WGS sequence"/>
</dbReference>
<evidence type="ECO:0000313" key="4">
    <source>
        <dbReference type="EMBL" id="MCU4754270.1"/>
    </source>
</evidence>
<dbReference type="Gene3D" id="1.10.10.10">
    <property type="entry name" value="Winged helix-like DNA-binding domain superfamily/Winged helix DNA-binding domain"/>
    <property type="match status" value="1"/>
</dbReference>
<keyword evidence="2" id="KW-1133">Transmembrane helix</keyword>
<comment type="caution">
    <text evidence="4">The sequence shown here is derived from an EMBL/GenBank/DDBJ whole genome shotgun (WGS) entry which is preliminary data.</text>
</comment>
<feature type="transmembrane region" description="Helical" evidence="2">
    <location>
        <begin position="208"/>
        <end position="226"/>
    </location>
</feature>
<dbReference type="EMBL" id="JAOPJZ010000035">
    <property type="protein sequence ID" value="MCU4754270.1"/>
    <property type="molecule type" value="Genomic_DNA"/>
</dbReference>
<keyword evidence="2" id="KW-0472">Membrane</keyword>
<protein>
    <recommendedName>
        <fullName evidence="3">DUF7344 domain-containing protein</fullName>
    </recommendedName>
</protein>
<evidence type="ECO:0000259" key="3">
    <source>
        <dbReference type="Pfam" id="PF24035"/>
    </source>
</evidence>
<dbReference type="RefSeq" id="WP_342810571.1">
    <property type="nucleotide sequence ID" value="NZ_JAOPJZ010000035.1"/>
</dbReference>
<keyword evidence="2" id="KW-0812">Transmembrane</keyword>
<keyword evidence="5" id="KW-1185">Reference proteome</keyword>
<feature type="domain" description="DUF7344" evidence="3">
    <location>
        <begin position="76"/>
        <end position="154"/>
    </location>
</feature>